<dbReference type="EMBL" id="CM047940">
    <property type="protein sequence ID" value="KAI9904007.1"/>
    <property type="molecule type" value="Genomic_DNA"/>
</dbReference>
<organism evidence="1 2">
    <name type="scientific">Trichothecium roseum</name>
    <dbReference type="NCBI Taxonomy" id="47278"/>
    <lineage>
        <taxon>Eukaryota</taxon>
        <taxon>Fungi</taxon>
        <taxon>Dikarya</taxon>
        <taxon>Ascomycota</taxon>
        <taxon>Pezizomycotina</taxon>
        <taxon>Sordariomycetes</taxon>
        <taxon>Hypocreomycetidae</taxon>
        <taxon>Hypocreales</taxon>
        <taxon>Hypocreales incertae sedis</taxon>
        <taxon>Trichothecium</taxon>
    </lineage>
</organism>
<keyword evidence="2" id="KW-1185">Reference proteome</keyword>
<evidence type="ECO:0000313" key="1">
    <source>
        <dbReference type="EMBL" id="KAI9904007.1"/>
    </source>
</evidence>
<protein>
    <submittedName>
        <fullName evidence="1">Uncharacterized protein</fullName>
    </submittedName>
</protein>
<accession>A0ACC0VC96</accession>
<gene>
    <name evidence="1" type="ORF">N3K66_000536</name>
</gene>
<name>A0ACC0VC96_9HYPO</name>
<sequence>MAPGTRRANRGGYVEHDDFEGLPVRQWRHDWVSVAPPEPKEQQQQNDIWDIELPHGMPKDSSLLPPHTQELLRAARSGVLYQRPPPEDDEADAEAIIHEKNDKKDEENASKGFAVKVWKQIPRNVEASGPSYLSSRRKNTVTIASKTVDEKIPIPTITKATVRRIDAAGNPYTEDVTLVEGQKIDGEIVATRVEAVPAPVAEAQAVMATPIRRRPPPPKRKAKAGPGRGKKKMKTMPSAAQKPVNVITNSTAVTVKPAGESEIVPKIEGNATPVQDSEMADDDNNEEEEDDDDDDDEGEEGEEADASIANADEREDQDKEMTDSTEIVPPPGRSDSVDIEMKDEATPDRATPPNPLTLGPPLVSRGSGSPLVEGSPLKNVTIPSPTEPRIPSSLPIVSAQPGSDIGAGSTAAGPPSAIVGEAPDVATDRDLPPATLGTEEALLPPPPEQVGNISSPKASPKTDDAPDKSSGDGKAQDEVAPGEEALPDKSYQDSIATEDSMRPDDSASTKMPALELGTASEAGAPPVVEDLAEVKSESAVESTAPPAATRGPEDMVESVLAEPVVGVTTPVERTEGEFTEPSEPTALTRPAEPSEPAEPTEPADPAGPITEPMPFSPAAESKEAQAGEPDPMDTSVGELDRQASADEDQPADTDVPPTEPTAVPEPTAPVKVAEPTEPVQHEEGKAEPISEVAAVPEADTVELSTTAPEEPAPAEPAPAESAPAESAPEEPAPEKPAPEEPASEDLAPKEEPQADQRPQV</sequence>
<evidence type="ECO:0000313" key="2">
    <source>
        <dbReference type="Proteomes" id="UP001163324"/>
    </source>
</evidence>
<reference evidence="1" key="1">
    <citation type="submission" date="2022-10" db="EMBL/GenBank/DDBJ databases">
        <title>Complete Genome of Trichothecium roseum strain YXFP-22015, a Plant Pathogen Isolated from Citrus.</title>
        <authorList>
            <person name="Wang Y."/>
            <person name="Zhu L."/>
        </authorList>
    </citation>
    <scope>NUCLEOTIDE SEQUENCE</scope>
    <source>
        <strain evidence="1">YXFP-22015</strain>
    </source>
</reference>
<proteinExistence type="predicted"/>
<comment type="caution">
    <text evidence="1">The sequence shown here is derived from an EMBL/GenBank/DDBJ whole genome shotgun (WGS) entry which is preliminary data.</text>
</comment>
<dbReference type="Proteomes" id="UP001163324">
    <property type="component" value="Chromosome 1"/>
</dbReference>